<dbReference type="Proteomes" id="UP000075320">
    <property type="component" value="Unassembled WGS sequence"/>
</dbReference>
<feature type="domain" description="AB hydrolase-1" evidence="1">
    <location>
        <begin position="10"/>
        <end position="244"/>
    </location>
</feature>
<organism evidence="2 3">
    <name type="scientific">Bdellovibrio bacteriovorus</name>
    <dbReference type="NCBI Taxonomy" id="959"/>
    <lineage>
        <taxon>Bacteria</taxon>
        <taxon>Pseudomonadati</taxon>
        <taxon>Bdellovibrionota</taxon>
        <taxon>Bdellovibrionia</taxon>
        <taxon>Bdellovibrionales</taxon>
        <taxon>Pseudobdellovibrionaceae</taxon>
        <taxon>Bdellovibrio</taxon>
    </lineage>
</organism>
<protein>
    <submittedName>
        <fullName evidence="2">Alpha/beta hydrolase</fullName>
    </submittedName>
</protein>
<dbReference type="EMBL" id="LUKE01000004">
    <property type="protein sequence ID" value="KYG63112.1"/>
    <property type="molecule type" value="Genomic_DNA"/>
</dbReference>
<accession>A0A150WHG3</accession>
<keyword evidence="3" id="KW-1185">Reference proteome</keyword>
<dbReference type="OrthoDB" id="5290302at2"/>
<evidence type="ECO:0000259" key="1">
    <source>
        <dbReference type="Pfam" id="PF12697"/>
    </source>
</evidence>
<dbReference type="InterPro" id="IPR029058">
    <property type="entry name" value="AB_hydrolase_fold"/>
</dbReference>
<reference evidence="2 3" key="1">
    <citation type="submission" date="2016-03" db="EMBL/GenBank/DDBJ databases">
        <authorList>
            <person name="Ploux O."/>
        </authorList>
    </citation>
    <scope>NUCLEOTIDE SEQUENCE [LARGE SCALE GENOMIC DNA]</scope>
    <source>
        <strain evidence="2 3">R0</strain>
    </source>
</reference>
<dbReference type="GO" id="GO:0016787">
    <property type="term" value="F:hydrolase activity"/>
    <property type="evidence" value="ECO:0007669"/>
    <property type="project" value="UniProtKB-KW"/>
</dbReference>
<dbReference type="Pfam" id="PF12697">
    <property type="entry name" value="Abhydrolase_6"/>
    <property type="match status" value="1"/>
</dbReference>
<keyword evidence="2" id="KW-0378">Hydrolase</keyword>
<evidence type="ECO:0000313" key="2">
    <source>
        <dbReference type="EMBL" id="KYG63112.1"/>
    </source>
</evidence>
<name>A0A150WHG3_BDEBC</name>
<dbReference type="Gene3D" id="3.40.50.1820">
    <property type="entry name" value="alpha/beta hydrolase"/>
    <property type="match status" value="1"/>
</dbReference>
<dbReference type="InterPro" id="IPR000073">
    <property type="entry name" value="AB_hydrolase_1"/>
</dbReference>
<dbReference type="AlphaFoldDB" id="A0A150WHG3"/>
<dbReference type="SUPFAM" id="SSF53474">
    <property type="entry name" value="alpha/beta-Hydrolases"/>
    <property type="match status" value="1"/>
</dbReference>
<gene>
    <name evidence="2" type="ORF">AZI86_15460</name>
</gene>
<proteinExistence type="predicted"/>
<dbReference type="RefSeq" id="WP_061836187.1">
    <property type="nucleotide sequence ID" value="NZ_LUKE01000004.1"/>
</dbReference>
<evidence type="ECO:0000313" key="3">
    <source>
        <dbReference type="Proteomes" id="UP000075320"/>
    </source>
</evidence>
<comment type="caution">
    <text evidence="2">The sequence shown here is derived from an EMBL/GenBank/DDBJ whole genome shotgun (WGS) entry which is preliminary data.</text>
</comment>
<sequence length="247" mass="28214">MPTSKNENWLLLRGLARGQGHWGSFLPLFQKKFPHAQIECLDLPGNGLRNKEKSPLNIRDYVQDLRARSAFVQEKKPFNVLALSMGAMITVEWMHRYPHEIEKAYLVCTSSARHSRFYQRLQPKNLLTGLPILAAKTAAEWETGILSMITNDPVQRQKELPALIEFSEKHPVHVQNVIRQLLAASRYRFPRKAPGDITLIGSYGDRFVAPECTLQLAKAWGLETRMNAEAGHDVPIDNPRWLIEQLL</sequence>